<feature type="transmembrane region" description="Helical" evidence="6">
    <location>
        <begin position="227"/>
        <end position="248"/>
    </location>
</feature>
<evidence type="ECO:0000256" key="4">
    <source>
        <dbReference type="ARBA" id="ARBA00023136"/>
    </source>
</evidence>
<dbReference type="HOGENOM" id="CLU_960313_0_0_1"/>
<dbReference type="RefSeq" id="XP_008022875.1">
    <property type="nucleotide sequence ID" value="XM_008024684.1"/>
</dbReference>
<comment type="subcellular location">
    <subcellularLocation>
        <location evidence="1">Membrane</location>
        <topology evidence="1">Multi-pass membrane protein</topology>
    </subcellularLocation>
</comment>
<evidence type="ECO:0000256" key="3">
    <source>
        <dbReference type="ARBA" id="ARBA00022989"/>
    </source>
</evidence>
<name>R0IXJ0_EXST2</name>
<accession>R0IXJ0</accession>
<reference evidence="7 8" key="2">
    <citation type="journal article" date="2013" name="PLoS Genet.">
        <title>Comparative genome structure, secondary metabolite, and effector coding capacity across Cochliobolus pathogens.</title>
        <authorList>
            <person name="Condon B.J."/>
            <person name="Leng Y."/>
            <person name="Wu D."/>
            <person name="Bushley K.E."/>
            <person name="Ohm R.A."/>
            <person name="Otillar R."/>
            <person name="Martin J."/>
            <person name="Schackwitz W."/>
            <person name="Grimwood J."/>
            <person name="MohdZainudin N."/>
            <person name="Xue C."/>
            <person name="Wang R."/>
            <person name="Manning V.A."/>
            <person name="Dhillon B."/>
            <person name="Tu Z.J."/>
            <person name="Steffenson B.J."/>
            <person name="Salamov A."/>
            <person name="Sun H."/>
            <person name="Lowry S."/>
            <person name="LaButti K."/>
            <person name="Han J."/>
            <person name="Copeland A."/>
            <person name="Lindquist E."/>
            <person name="Barry K."/>
            <person name="Schmutz J."/>
            <person name="Baker S.E."/>
            <person name="Ciuffetti L.M."/>
            <person name="Grigoriev I.V."/>
            <person name="Zhong S."/>
            <person name="Turgeon B.G."/>
        </authorList>
    </citation>
    <scope>NUCLEOTIDE SEQUENCE [LARGE SCALE GENOMIC DNA]</scope>
    <source>
        <strain evidence="8">28A</strain>
    </source>
</reference>
<dbReference type="GeneID" id="19403027"/>
<dbReference type="GO" id="GO:0005886">
    <property type="term" value="C:plasma membrane"/>
    <property type="evidence" value="ECO:0007669"/>
    <property type="project" value="TreeGrafter"/>
</dbReference>
<evidence type="ECO:0000256" key="2">
    <source>
        <dbReference type="ARBA" id="ARBA00022692"/>
    </source>
</evidence>
<dbReference type="PANTHER" id="PTHR23502">
    <property type="entry name" value="MAJOR FACILITATOR SUPERFAMILY"/>
    <property type="match status" value="1"/>
</dbReference>
<keyword evidence="2 6" id="KW-0812">Transmembrane</keyword>
<evidence type="ECO:0000313" key="8">
    <source>
        <dbReference type="Proteomes" id="UP000016935"/>
    </source>
</evidence>
<evidence type="ECO:0000256" key="1">
    <source>
        <dbReference type="ARBA" id="ARBA00004141"/>
    </source>
</evidence>
<feature type="region of interest" description="Disordered" evidence="5">
    <location>
        <begin position="1"/>
        <end position="29"/>
    </location>
</feature>
<proteinExistence type="predicted"/>
<sequence length="290" mass="32250">MSIVENGKATAVPDTERSPHYGQGEELGQDKTDRIIKDEKVELQDSDAWDKLGYSFSYLAQLLVHLMGNSEARATVLLGRKTGEDSSVYGPDEIRGGYRVLLRHVGTIFWRRFYIFFTEPIVLWLSLLSGFSDALIFTFLESFGPVYEQWGFGIVGTGLAFPAYPAQLLCRLRLVHAVDYQVPQAAPRASWPRSPPPKQHDSGGCCFSRRWKPLCLFGFAWTLLGPYYGILWIAPMIFSAMMGIANILQYATCQSSIYYQTAAYGPYASSVTGGNDLARKCPGLALIASL</sequence>
<keyword evidence="8" id="KW-1185">Reference proteome</keyword>
<evidence type="ECO:0000313" key="7">
    <source>
        <dbReference type="EMBL" id="EOA89296.1"/>
    </source>
</evidence>
<evidence type="ECO:0000256" key="6">
    <source>
        <dbReference type="SAM" id="Phobius"/>
    </source>
</evidence>
<dbReference type="EMBL" id="KB908515">
    <property type="protein sequence ID" value="EOA89296.1"/>
    <property type="molecule type" value="Genomic_DNA"/>
</dbReference>
<dbReference type="STRING" id="671987.R0IXJ0"/>
<protein>
    <submittedName>
        <fullName evidence="7">Uncharacterized protein</fullName>
    </submittedName>
</protein>
<dbReference type="AlphaFoldDB" id="R0IXJ0"/>
<feature type="transmembrane region" description="Helical" evidence="6">
    <location>
        <begin position="121"/>
        <end position="140"/>
    </location>
</feature>
<evidence type="ECO:0000256" key="5">
    <source>
        <dbReference type="SAM" id="MobiDB-lite"/>
    </source>
</evidence>
<keyword evidence="3 6" id="KW-1133">Transmembrane helix</keyword>
<dbReference type="GO" id="GO:0022857">
    <property type="term" value="F:transmembrane transporter activity"/>
    <property type="evidence" value="ECO:0007669"/>
    <property type="project" value="TreeGrafter"/>
</dbReference>
<dbReference type="eggNOG" id="KOG0255">
    <property type="taxonomic scope" value="Eukaryota"/>
</dbReference>
<reference evidence="7 8" key="1">
    <citation type="journal article" date="2012" name="PLoS Pathog.">
        <title>Diverse lifestyles and strategies of plant pathogenesis encoded in the genomes of eighteen Dothideomycetes fungi.</title>
        <authorList>
            <person name="Ohm R.A."/>
            <person name="Feau N."/>
            <person name="Henrissat B."/>
            <person name="Schoch C.L."/>
            <person name="Horwitz B.A."/>
            <person name="Barry K.W."/>
            <person name="Condon B.J."/>
            <person name="Copeland A.C."/>
            <person name="Dhillon B."/>
            <person name="Glaser F."/>
            <person name="Hesse C.N."/>
            <person name="Kosti I."/>
            <person name="LaButti K."/>
            <person name="Lindquist E.A."/>
            <person name="Lucas S."/>
            <person name="Salamov A.A."/>
            <person name="Bradshaw R.E."/>
            <person name="Ciuffetti L."/>
            <person name="Hamelin R.C."/>
            <person name="Kema G.H.J."/>
            <person name="Lawrence C."/>
            <person name="Scott J.A."/>
            <person name="Spatafora J.W."/>
            <person name="Turgeon B.G."/>
            <person name="de Wit P.J.G.M."/>
            <person name="Zhong S."/>
            <person name="Goodwin S.B."/>
            <person name="Grigoriev I.V."/>
        </authorList>
    </citation>
    <scope>NUCLEOTIDE SEQUENCE [LARGE SCALE GENOMIC DNA]</scope>
    <source>
        <strain evidence="8">28A</strain>
    </source>
</reference>
<dbReference type="OrthoDB" id="5376138at2759"/>
<gene>
    <name evidence="7" type="ORF">SETTUDRAFT_26526</name>
</gene>
<organism evidence="7 8">
    <name type="scientific">Exserohilum turcicum (strain 28A)</name>
    <name type="common">Northern leaf blight fungus</name>
    <name type="synonym">Setosphaeria turcica</name>
    <dbReference type="NCBI Taxonomy" id="671987"/>
    <lineage>
        <taxon>Eukaryota</taxon>
        <taxon>Fungi</taxon>
        <taxon>Dikarya</taxon>
        <taxon>Ascomycota</taxon>
        <taxon>Pezizomycotina</taxon>
        <taxon>Dothideomycetes</taxon>
        <taxon>Pleosporomycetidae</taxon>
        <taxon>Pleosporales</taxon>
        <taxon>Pleosporineae</taxon>
        <taxon>Pleosporaceae</taxon>
        <taxon>Exserohilum</taxon>
    </lineage>
</organism>
<dbReference type="PANTHER" id="PTHR23502:SF3">
    <property type="entry name" value="MAJOR FACILITATOR SUPERFAMILY (MFS) PROFILE DOMAIN-CONTAINING PROTEIN-RELATED"/>
    <property type="match status" value="1"/>
</dbReference>
<dbReference type="Proteomes" id="UP000016935">
    <property type="component" value="Unassembled WGS sequence"/>
</dbReference>
<keyword evidence="4 6" id="KW-0472">Membrane</keyword>